<accession>A0A075BDP3</accession>
<name>A0A075BDP3_9CAUD</name>
<evidence type="ECO:0000313" key="3">
    <source>
        <dbReference type="EMBL" id="AFX93299.1"/>
    </source>
</evidence>
<feature type="region of interest" description="Disordered" evidence="1">
    <location>
        <begin position="336"/>
        <end position="372"/>
    </location>
</feature>
<dbReference type="Pfam" id="PF07728">
    <property type="entry name" value="AAA_5"/>
    <property type="match status" value="1"/>
</dbReference>
<dbReference type="InterPro" id="IPR011704">
    <property type="entry name" value="ATPase_dyneun-rel_AAA"/>
</dbReference>
<organism evidence="3 4">
    <name type="scientific">Staphylococcus phage Team1</name>
    <dbReference type="NCBI Taxonomy" id="1262512"/>
    <lineage>
        <taxon>Viruses</taxon>
        <taxon>Duplodnaviria</taxon>
        <taxon>Heunggongvirae</taxon>
        <taxon>Uroviricota</taxon>
        <taxon>Caudoviricetes</taxon>
        <taxon>Herelleviridae</taxon>
        <taxon>Twortvirinae</taxon>
        <taxon>Kayvirus</taxon>
        <taxon>Kayvirus G1</taxon>
    </lineage>
</organism>
<protein>
    <submittedName>
        <fullName evidence="3">ATPase aaa family</fullName>
    </submittedName>
</protein>
<evidence type="ECO:0000313" key="4">
    <source>
        <dbReference type="Proteomes" id="UP000028568"/>
    </source>
</evidence>
<dbReference type="GO" id="GO:0005524">
    <property type="term" value="F:ATP binding"/>
    <property type="evidence" value="ECO:0007669"/>
    <property type="project" value="InterPro"/>
</dbReference>
<dbReference type="GeneID" id="22276445"/>
<feature type="domain" description="ATPase dynein-related AAA" evidence="2">
    <location>
        <begin position="111"/>
        <end position="243"/>
    </location>
</feature>
<evidence type="ECO:0000256" key="1">
    <source>
        <dbReference type="SAM" id="MobiDB-lite"/>
    </source>
</evidence>
<feature type="compositionally biased region" description="Basic and acidic residues" evidence="1">
    <location>
        <begin position="345"/>
        <end position="372"/>
    </location>
</feature>
<dbReference type="KEGG" id="vg:22276445"/>
<dbReference type="SUPFAM" id="SSF52540">
    <property type="entry name" value="P-loop containing nucleoside triphosphate hydrolases"/>
    <property type="match status" value="1"/>
</dbReference>
<dbReference type="RefSeq" id="YP_009098182.1">
    <property type="nucleotide sequence ID" value="NC_025417.1"/>
</dbReference>
<sequence length="372" mass="42209">MAKQDTIERLERLVEQQMETTKDLADKLGEKNSNPYEQAIVDAIVEKAGTESREIIITDVKKQIEEYVEEQLSNLPVKIELQQEGKTIKDISGIFHYRYQDILKLVNQNIPVFLKGGAGSGKNHVLEQVAEALDLDFYFSNAITQEFKLTGFIDANGKFHETQFYKAFTKGGLFFLDEMDASIPEVLLILNSAIANKYFDFPIGRVTAHEDFRVVSAGNTMGTGADHIYVGRQQLDGATLDRFAQVEFDYDTKVEHQLSSNEDLVNFVQQLRHENDEKGLPYVFSMRAIINGSKLDGVMEDEFVVESIIFKSVPKDEINQFISSLPEGNRYTEATRKLLGMQQEPKQEPRKSDSTSKDSMDFDTIMDKLGLE</sequence>
<dbReference type="EMBL" id="KC012913">
    <property type="protein sequence ID" value="AFX93299.1"/>
    <property type="molecule type" value="Genomic_DNA"/>
</dbReference>
<evidence type="ECO:0000259" key="2">
    <source>
        <dbReference type="Pfam" id="PF07728"/>
    </source>
</evidence>
<dbReference type="GO" id="GO:0016887">
    <property type="term" value="F:ATP hydrolysis activity"/>
    <property type="evidence" value="ECO:0007669"/>
    <property type="project" value="InterPro"/>
</dbReference>
<proteinExistence type="predicted"/>
<dbReference type="Proteomes" id="UP000028568">
    <property type="component" value="Segment"/>
</dbReference>
<reference evidence="3 4" key="1">
    <citation type="journal article" date="2014" name="PLoS ONE">
        <title>Improving the Safety of Staphylococcus aureus Polyvalent Phages by Their Production on a Staphylococcus xylosus Strain.</title>
        <authorList>
            <person name="El Haddad L."/>
            <person name="Ben Abdallah N."/>
            <person name="Plante P.L."/>
            <person name="Dumaresq J."/>
            <person name="Katsarava R."/>
            <person name="Labrie S."/>
            <person name="Corbeil J."/>
            <person name="St-Gelais D."/>
            <person name="Moineau S."/>
        </authorList>
    </citation>
    <scope>NUCLEOTIDE SEQUENCE [LARGE SCALE GENOMIC DNA]</scope>
</reference>
<dbReference type="InterPro" id="IPR027417">
    <property type="entry name" value="P-loop_NTPase"/>
</dbReference>
<dbReference type="Gene3D" id="3.40.50.300">
    <property type="entry name" value="P-loop containing nucleotide triphosphate hydrolases"/>
    <property type="match status" value="1"/>
</dbReference>